<dbReference type="Pfam" id="PF26604">
    <property type="entry name" value="CBU_0592"/>
    <property type="match status" value="1"/>
</dbReference>
<keyword evidence="1" id="KW-0472">Membrane</keyword>
<reference evidence="3 6" key="1">
    <citation type="submission" date="2021-01" db="EMBL/GenBank/DDBJ databases">
        <title>Diatom-associated Roseobacters Show Island Model of Population Structure.</title>
        <authorList>
            <person name="Qu L."/>
            <person name="Feng X."/>
            <person name="Chen Y."/>
            <person name="Li L."/>
            <person name="Wang X."/>
            <person name="Hu Z."/>
            <person name="Wang H."/>
            <person name="Luo H."/>
        </authorList>
    </citation>
    <scope>NUCLEOTIDE SEQUENCE</scope>
    <source>
        <strain evidence="4 6">CC28-63</strain>
        <strain evidence="3">CC28-69</strain>
    </source>
</reference>
<protein>
    <submittedName>
        <fullName evidence="3">Cyclic nucleotide-binding domain-containing protein</fullName>
    </submittedName>
</protein>
<dbReference type="AlphaFoldDB" id="A0A9Q2RZL4"/>
<dbReference type="EMBL" id="JAFBXE010000022">
    <property type="protein sequence ID" value="MBM2414940.1"/>
    <property type="molecule type" value="Genomic_DNA"/>
</dbReference>
<dbReference type="InterPro" id="IPR014710">
    <property type="entry name" value="RmlC-like_jellyroll"/>
</dbReference>
<keyword evidence="1" id="KW-1133">Transmembrane helix</keyword>
<feature type="transmembrane region" description="Helical" evidence="1">
    <location>
        <begin position="62"/>
        <end position="82"/>
    </location>
</feature>
<feature type="transmembrane region" description="Helical" evidence="1">
    <location>
        <begin position="37"/>
        <end position="56"/>
    </location>
</feature>
<dbReference type="CDD" id="cd00038">
    <property type="entry name" value="CAP_ED"/>
    <property type="match status" value="1"/>
</dbReference>
<evidence type="ECO:0000313" key="5">
    <source>
        <dbReference type="Proteomes" id="UP000755667"/>
    </source>
</evidence>
<dbReference type="Proteomes" id="UP000809440">
    <property type="component" value="Unassembled WGS sequence"/>
</dbReference>
<gene>
    <name evidence="3" type="ORF">JQX41_21760</name>
    <name evidence="4" type="ORF">JQX48_21780</name>
</gene>
<dbReference type="PROSITE" id="PS50042">
    <property type="entry name" value="CNMP_BINDING_3"/>
    <property type="match status" value="1"/>
</dbReference>
<keyword evidence="1" id="KW-0812">Transmembrane</keyword>
<keyword evidence="6" id="KW-1185">Reference proteome</keyword>
<evidence type="ECO:0000259" key="2">
    <source>
        <dbReference type="PROSITE" id="PS50042"/>
    </source>
</evidence>
<accession>A0A9Q2RZL4</accession>
<evidence type="ECO:0000313" key="4">
    <source>
        <dbReference type="EMBL" id="MBM2419611.1"/>
    </source>
</evidence>
<organism evidence="3 5">
    <name type="scientific">Marivita cryptomonadis</name>
    <dbReference type="NCBI Taxonomy" id="505252"/>
    <lineage>
        <taxon>Bacteria</taxon>
        <taxon>Pseudomonadati</taxon>
        <taxon>Pseudomonadota</taxon>
        <taxon>Alphaproteobacteria</taxon>
        <taxon>Rhodobacterales</taxon>
        <taxon>Roseobacteraceae</taxon>
        <taxon>Marivita</taxon>
    </lineage>
</organism>
<dbReference type="InterPro" id="IPR058058">
    <property type="entry name" value="CBU_0592-like"/>
</dbReference>
<dbReference type="Pfam" id="PF00027">
    <property type="entry name" value="cNMP_binding"/>
    <property type="match status" value="1"/>
</dbReference>
<sequence>MPTDEILKYIGLFGAFLYLASYFLLQAGYIGGNSKIYTVMNLFAASFVLVSLSTAFNAASVVIQVSWILISIFGLARMYLLYRRIRFTDEEIEFVEEQLQRLPLHLARKVLDIGIWIDGDRGAELTRQGERNNSLMYLKHGSAEVCQNNTRIATCRPGSFIGEMTVLSDAPATATVKLTSSARLLCLDAEALRTLSQNEAAIATVIQNSFSRDMRLKLEATSRHVGTMNPVDTGDCA</sequence>
<dbReference type="InterPro" id="IPR018490">
    <property type="entry name" value="cNMP-bd_dom_sf"/>
</dbReference>
<evidence type="ECO:0000313" key="6">
    <source>
        <dbReference type="Proteomes" id="UP000809440"/>
    </source>
</evidence>
<dbReference type="GeneID" id="62642720"/>
<proteinExistence type="predicted"/>
<feature type="domain" description="Cyclic nucleotide-binding" evidence="2">
    <location>
        <begin position="98"/>
        <end position="213"/>
    </location>
</feature>
<evidence type="ECO:0000256" key="1">
    <source>
        <dbReference type="SAM" id="Phobius"/>
    </source>
</evidence>
<dbReference type="SMART" id="SM00100">
    <property type="entry name" value="cNMP"/>
    <property type="match status" value="1"/>
</dbReference>
<dbReference type="SUPFAM" id="SSF51206">
    <property type="entry name" value="cAMP-binding domain-like"/>
    <property type="match status" value="1"/>
</dbReference>
<dbReference type="OrthoDB" id="7946922at2"/>
<dbReference type="EMBL" id="JAFBXF010000022">
    <property type="protein sequence ID" value="MBM2419611.1"/>
    <property type="molecule type" value="Genomic_DNA"/>
</dbReference>
<dbReference type="RefSeq" id="WP_085632542.1">
    <property type="nucleotide sequence ID" value="NZ_JAFBWU010000022.1"/>
</dbReference>
<dbReference type="Gene3D" id="2.60.120.10">
    <property type="entry name" value="Jelly Rolls"/>
    <property type="match status" value="1"/>
</dbReference>
<feature type="transmembrane region" description="Helical" evidence="1">
    <location>
        <begin position="6"/>
        <end position="25"/>
    </location>
</feature>
<dbReference type="InterPro" id="IPR000595">
    <property type="entry name" value="cNMP-bd_dom"/>
</dbReference>
<evidence type="ECO:0000313" key="3">
    <source>
        <dbReference type="EMBL" id="MBM2414940.1"/>
    </source>
</evidence>
<comment type="caution">
    <text evidence="3">The sequence shown here is derived from an EMBL/GenBank/DDBJ whole genome shotgun (WGS) entry which is preliminary data.</text>
</comment>
<dbReference type="Proteomes" id="UP000755667">
    <property type="component" value="Unassembled WGS sequence"/>
</dbReference>
<name>A0A9Q2RZL4_9RHOB</name>
<dbReference type="NCBIfam" id="NF047864">
    <property type="entry name" value="CBU_0592_membra"/>
    <property type="match status" value="1"/>
</dbReference>